<dbReference type="AlphaFoldDB" id="A0A2G5DG95"/>
<dbReference type="Proteomes" id="UP000230069">
    <property type="component" value="Unassembled WGS sequence"/>
</dbReference>
<protein>
    <submittedName>
        <fullName evidence="2">Uncharacterized protein</fullName>
    </submittedName>
</protein>
<dbReference type="EMBL" id="KZ305037">
    <property type="protein sequence ID" value="PIA42494.1"/>
    <property type="molecule type" value="Genomic_DNA"/>
</dbReference>
<evidence type="ECO:0000313" key="2">
    <source>
        <dbReference type="EMBL" id="PIA42494.1"/>
    </source>
</evidence>
<reference evidence="2 3" key="1">
    <citation type="submission" date="2017-09" db="EMBL/GenBank/DDBJ databases">
        <title>WGS assembly of Aquilegia coerulea Goldsmith.</title>
        <authorList>
            <person name="Hodges S."/>
            <person name="Kramer E."/>
            <person name="Nordborg M."/>
            <person name="Tomkins J."/>
            <person name="Borevitz J."/>
            <person name="Derieg N."/>
            <person name="Yan J."/>
            <person name="Mihaltcheva S."/>
            <person name="Hayes R.D."/>
            <person name="Rokhsar D."/>
        </authorList>
    </citation>
    <scope>NUCLEOTIDE SEQUENCE [LARGE SCALE GENOMIC DNA]</scope>
    <source>
        <strain evidence="3">cv. Goldsmith</strain>
    </source>
</reference>
<name>A0A2G5DG95_AQUCA</name>
<dbReference type="InterPro" id="IPR031421">
    <property type="entry name" value="DUF4666"/>
</dbReference>
<dbReference type="Pfam" id="PF15697">
    <property type="entry name" value="DUF4666"/>
    <property type="match status" value="1"/>
</dbReference>
<proteinExistence type="predicted"/>
<gene>
    <name evidence="2" type="ORF">AQUCO_02000148v1</name>
</gene>
<feature type="region of interest" description="Disordered" evidence="1">
    <location>
        <begin position="51"/>
        <end position="80"/>
    </location>
</feature>
<organism evidence="2 3">
    <name type="scientific">Aquilegia coerulea</name>
    <name type="common">Rocky mountain columbine</name>
    <dbReference type="NCBI Taxonomy" id="218851"/>
    <lineage>
        <taxon>Eukaryota</taxon>
        <taxon>Viridiplantae</taxon>
        <taxon>Streptophyta</taxon>
        <taxon>Embryophyta</taxon>
        <taxon>Tracheophyta</taxon>
        <taxon>Spermatophyta</taxon>
        <taxon>Magnoliopsida</taxon>
        <taxon>Ranunculales</taxon>
        <taxon>Ranunculaceae</taxon>
        <taxon>Thalictroideae</taxon>
        <taxon>Aquilegia</taxon>
    </lineage>
</organism>
<dbReference type="STRING" id="218851.A0A2G5DG95"/>
<keyword evidence="3" id="KW-1185">Reference proteome</keyword>
<dbReference type="PANTHER" id="PTHR33730:SF4">
    <property type="entry name" value="OS05G0542732 PROTEIN"/>
    <property type="match status" value="1"/>
</dbReference>
<evidence type="ECO:0000256" key="1">
    <source>
        <dbReference type="SAM" id="MobiDB-lite"/>
    </source>
</evidence>
<evidence type="ECO:0000313" key="3">
    <source>
        <dbReference type="Proteomes" id="UP000230069"/>
    </source>
</evidence>
<dbReference type="OrthoDB" id="689003at2759"/>
<accession>A0A2G5DG95</accession>
<dbReference type="PANTHER" id="PTHR33730">
    <property type="entry name" value="OS05G0542732 PROTEIN-RELATED"/>
    <property type="match status" value="1"/>
</dbReference>
<sequence>MAGLQRSTSSYRRQGSSGLVWENSKLLGERSNMKVEGIDFKEMRTCQSVGSIKMMDRSMSTGGGRGYRTKKVSPDMVDPPSPKVMSCGLWKLFGKKSQRPKKNGKHNAFKHV</sequence>
<dbReference type="InParanoid" id="A0A2G5DG95"/>